<dbReference type="EMBL" id="CAJVQB010106212">
    <property type="protein sequence ID" value="CAG8851460.1"/>
    <property type="molecule type" value="Genomic_DNA"/>
</dbReference>
<keyword evidence="3" id="KW-1185">Reference proteome</keyword>
<sequence>SEKTVDNYLDLIYGDEAEVDENESNESDGNIPSGGTRQYWQYTHRQFSQRMTSHDQSHHGRNELWEVPTNIALVAVFLDPRFKHFNWTTSIERNKTLNLIKTLYNELKINLTIPNDNEENLADRNCNDEDDEFFYDYSSDNEERNNNDDEALPSTSTSTSNLK</sequence>
<comment type="caution">
    <text evidence="2">The sequence shown here is derived from an EMBL/GenBank/DDBJ whole genome shotgun (WGS) entry which is preliminary data.</text>
</comment>
<organism evidence="2 3">
    <name type="scientific">Gigaspora margarita</name>
    <dbReference type="NCBI Taxonomy" id="4874"/>
    <lineage>
        <taxon>Eukaryota</taxon>
        <taxon>Fungi</taxon>
        <taxon>Fungi incertae sedis</taxon>
        <taxon>Mucoromycota</taxon>
        <taxon>Glomeromycotina</taxon>
        <taxon>Glomeromycetes</taxon>
        <taxon>Diversisporales</taxon>
        <taxon>Gigasporaceae</taxon>
        <taxon>Gigaspora</taxon>
    </lineage>
</organism>
<feature type="non-terminal residue" evidence="2">
    <location>
        <position position="163"/>
    </location>
</feature>
<protein>
    <submittedName>
        <fullName evidence="2">38161_t:CDS:1</fullName>
    </submittedName>
</protein>
<feature type="non-terminal residue" evidence="2">
    <location>
        <position position="1"/>
    </location>
</feature>
<feature type="compositionally biased region" description="Polar residues" evidence="1">
    <location>
        <begin position="153"/>
        <end position="163"/>
    </location>
</feature>
<accession>A0ABN7XA72</accession>
<name>A0ABN7XA72_GIGMA</name>
<feature type="region of interest" description="Disordered" evidence="1">
    <location>
        <begin position="137"/>
        <end position="163"/>
    </location>
</feature>
<evidence type="ECO:0000313" key="2">
    <source>
        <dbReference type="EMBL" id="CAG8851460.1"/>
    </source>
</evidence>
<evidence type="ECO:0000256" key="1">
    <source>
        <dbReference type="SAM" id="MobiDB-lite"/>
    </source>
</evidence>
<proteinExistence type="predicted"/>
<reference evidence="2 3" key="1">
    <citation type="submission" date="2021-06" db="EMBL/GenBank/DDBJ databases">
        <authorList>
            <person name="Kallberg Y."/>
            <person name="Tangrot J."/>
            <person name="Rosling A."/>
        </authorList>
    </citation>
    <scope>NUCLEOTIDE SEQUENCE [LARGE SCALE GENOMIC DNA]</scope>
    <source>
        <strain evidence="2 3">120-4 pot B 10/14</strain>
    </source>
</reference>
<gene>
    <name evidence="2" type="ORF">GMARGA_LOCUS40751</name>
</gene>
<evidence type="ECO:0000313" key="3">
    <source>
        <dbReference type="Proteomes" id="UP000789901"/>
    </source>
</evidence>
<dbReference type="Proteomes" id="UP000789901">
    <property type="component" value="Unassembled WGS sequence"/>
</dbReference>